<name>A0A0D7A130_9AGAR</name>
<evidence type="ECO:0000313" key="9">
    <source>
        <dbReference type="EMBL" id="KIY44430.1"/>
    </source>
</evidence>
<keyword evidence="2 5" id="KW-0238">DNA-binding</keyword>
<dbReference type="InterPro" id="IPR051000">
    <property type="entry name" value="Homeobox_DNA-bind_prot"/>
</dbReference>
<feature type="compositionally biased region" description="Polar residues" evidence="7">
    <location>
        <begin position="1"/>
        <end position="18"/>
    </location>
</feature>
<dbReference type="InterPro" id="IPR017970">
    <property type="entry name" value="Homeobox_CS"/>
</dbReference>
<dbReference type="SUPFAM" id="SSF46689">
    <property type="entry name" value="Homeodomain-like"/>
    <property type="match status" value="1"/>
</dbReference>
<dbReference type="Proteomes" id="UP000054144">
    <property type="component" value="Unassembled WGS sequence"/>
</dbReference>
<dbReference type="Gene3D" id="1.10.10.60">
    <property type="entry name" value="Homeodomain-like"/>
    <property type="match status" value="1"/>
</dbReference>
<dbReference type="GO" id="GO:0005634">
    <property type="term" value="C:nucleus"/>
    <property type="evidence" value="ECO:0007669"/>
    <property type="project" value="UniProtKB-SubCell"/>
</dbReference>
<feature type="region of interest" description="Disordered" evidence="7">
    <location>
        <begin position="302"/>
        <end position="321"/>
    </location>
</feature>
<keyword evidence="10" id="KW-1185">Reference proteome</keyword>
<evidence type="ECO:0000256" key="4">
    <source>
        <dbReference type="ARBA" id="ARBA00023242"/>
    </source>
</evidence>
<dbReference type="CDD" id="cd00086">
    <property type="entry name" value="homeodomain"/>
    <property type="match status" value="1"/>
</dbReference>
<feature type="region of interest" description="Disordered" evidence="7">
    <location>
        <begin position="148"/>
        <end position="257"/>
    </location>
</feature>
<dbReference type="Pfam" id="PF00046">
    <property type="entry name" value="Homeodomain"/>
    <property type="match status" value="1"/>
</dbReference>
<reference evidence="9 10" key="1">
    <citation type="journal article" date="2015" name="Fungal Genet. Biol.">
        <title>Evolution of novel wood decay mechanisms in Agaricales revealed by the genome sequences of Fistulina hepatica and Cylindrobasidium torrendii.</title>
        <authorList>
            <person name="Floudas D."/>
            <person name="Held B.W."/>
            <person name="Riley R."/>
            <person name="Nagy L.G."/>
            <person name="Koehler G."/>
            <person name="Ransdell A.S."/>
            <person name="Younus H."/>
            <person name="Chow J."/>
            <person name="Chiniquy J."/>
            <person name="Lipzen A."/>
            <person name="Tritt A."/>
            <person name="Sun H."/>
            <person name="Haridas S."/>
            <person name="LaButti K."/>
            <person name="Ohm R.A."/>
            <person name="Kues U."/>
            <person name="Blanchette R.A."/>
            <person name="Grigoriev I.V."/>
            <person name="Minto R.E."/>
            <person name="Hibbett D.S."/>
        </authorList>
    </citation>
    <scope>NUCLEOTIDE SEQUENCE [LARGE SCALE GENOMIC DNA]</scope>
    <source>
        <strain evidence="9 10">ATCC 64428</strain>
    </source>
</reference>
<dbReference type="InterPro" id="IPR001356">
    <property type="entry name" value="HD"/>
</dbReference>
<organism evidence="9 10">
    <name type="scientific">Fistulina hepatica ATCC 64428</name>
    <dbReference type="NCBI Taxonomy" id="1128425"/>
    <lineage>
        <taxon>Eukaryota</taxon>
        <taxon>Fungi</taxon>
        <taxon>Dikarya</taxon>
        <taxon>Basidiomycota</taxon>
        <taxon>Agaricomycotina</taxon>
        <taxon>Agaricomycetes</taxon>
        <taxon>Agaricomycetidae</taxon>
        <taxon>Agaricales</taxon>
        <taxon>Fistulinaceae</taxon>
        <taxon>Fistulina</taxon>
    </lineage>
</organism>
<keyword evidence="4 5" id="KW-0539">Nucleus</keyword>
<protein>
    <submittedName>
        <fullName evidence="9">Homeobox-domain-containing protein</fullName>
    </submittedName>
</protein>
<keyword evidence="3 5" id="KW-0371">Homeobox</keyword>
<proteinExistence type="predicted"/>
<dbReference type="AlphaFoldDB" id="A0A0D7A130"/>
<feature type="compositionally biased region" description="Polar residues" evidence="7">
    <location>
        <begin position="205"/>
        <end position="214"/>
    </location>
</feature>
<sequence length="366" mass="40328">MTQNSRSSINRHLTSSSVEYGAGRVERTVLPSLMATFPSSDFSGVDGHYSSQYHDTAYTQPRSSLDRHDYTMPSWNESSYYGSYPSDNIDVSRPMPTGRQTYGYSTSASDFLHTSETSHRLSRQEVAYPLHNAAQATYGTYPTYASNYTSSSPSSTSVTLSPRMATSFNSPSTPSSSSQLDLQSHVSTSAYEPPFSFPPPGATHSEPSSMLSHTNKPKFSPVSPTMTISSREPSSPVSPTTLAEPSEPVVKKKRRRADPRQLKVLNDTYARTHFPTTAEREALAKQLDMTPRSVQIWFQNRRQAARSTNPHSHTSASATPSVDVRALGSTSYHMSQASYPGYVNDAYSDRRQASRQNRGVPRAAGY</sequence>
<dbReference type="PROSITE" id="PS50071">
    <property type="entry name" value="HOMEOBOX_2"/>
    <property type="match status" value="1"/>
</dbReference>
<dbReference type="PROSITE" id="PS00027">
    <property type="entry name" value="HOMEOBOX_1"/>
    <property type="match status" value="1"/>
</dbReference>
<dbReference type="PANTHER" id="PTHR24324:SF5">
    <property type="entry name" value="HEMATOPOIETICALLY-EXPRESSED HOMEOBOX PROTEIN HHEX"/>
    <property type="match status" value="1"/>
</dbReference>
<dbReference type="GO" id="GO:0030154">
    <property type="term" value="P:cell differentiation"/>
    <property type="evidence" value="ECO:0007669"/>
    <property type="project" value="TreeGrafter"/>
</dbReference>
<dbReference type="GO" id="GO:0000981">
    <property type="term" value="F:DNA-binding transcription factor activity, RNA polymerase II-specific"/>
    <property type="evidence" value="ECO:0007669"/>
    <property type="project" value="InterPro"/>
</dbReference>
<dbReference type="InterPro" id="IPR009057">
    <property type="entry name" value="Homeodomain-like_sf"/>
</dbReference>
<feature type="region of interest" description="Disordered" evidence="7">
    <location>
        <begin position="1"/>
        <end position="21"/>
    </location>
</feature>
<dbReference type="GO" id="GO:0000978">
    <property type="term" value="F:RNA polymerase II cis-regulatory region sequence-specific DNA binding"/>
    <property type="evidence" value="ECO:0007669"/>
    <property type="project" value="TreeGrafter"/>
</dbReference>
<dbReference type="PANTHER" id="PTHR24324">
    <property type="entry name" value="HOMEOBOX PROTEIN HHEX"/>
    <property type="match status" value="1"/>
</dbReference>
<evidence type="ECO:0000256" key="6">
    <source>
        <dbReference type="RuleBase" id="RU000682"/>
    </source>
</evidence>
<evidence type="ECO:0000256" key="1">
    <source>
        <dbReference type="ARBA" id="ARBA00004123"/>
    </source>
</evidence>
<dbReference type="OrthoDB" id="6159439at2759"/>
<feature type="compositionally biased region" description="Low complexity" evidence="7">
    <location>
        <begin position="148"/>
        <end position="187"/>
    </location>
</feature>
<gene>
    <name evidence="9" type="ORF">FISHEDRAFT_77627</name>
</gene>
<comment type="subcellular location">
    <subcellularLocation>
        <location evidence="1 5 6">Nucleus</location>
    </subcellularLocation>
</comment>
<evidence type="ECO:0000313" key="10">
    <source>
        <dbReference type="Proteomes" id="UP000054144"/>
    </source>
</evidence>
<evidence type="ECO:0000256" key="3">
    <source>
        <dbReference type="ARBA" id="ARBA00023155"/>
    </source>
</evidence>
<evidence type="ECO:0000256" key="7">
    <source>
        <dbReference type="SAM" id="MobiDB-lite"/>
    </source>
</evidence>
<feature type="compositionally biased region" description="Polar residues" evidence="7">
    <location>
        <begin position="302"/>
        <end position="320"/>
    </location>
</feature>
<feature type="compositionally biased region" description="Polar residues" evidence="7">
    <location>
        <begin position="222"/>
        <end position="243"/>
    </location>
</feature>
<evidence type="ECO:0000256" key="5">
    <source>
        <dbReference type="PROSITE-ProRule" id="PRU00108"/>
    </source>
</evidence>
<accession>A0A0D7A130</accession>
<evidence type="ECO:0000259" key="8">
    <source>
        <dbReference type="PROSITE" id="PS50071"/>
    </source>
</evidence>
<dbReference type="SMART" id="SM00389">
    <property type="entry name" value="HOX"/>
    <property type="match status" value="1"/>
</dbReference>
<feature type="domain" description="Homeobox" evidence="8">
    <location>
        <begin position="248"/>
        <end position="308"/>
    </location>
</feature>
<dbReference type="EMBL" id="KN882092">
    <property type="protein sequence ID" value="KIY44430.1"/>
    <property type="molecule type" value="Genomic_DNA"/>
</dbReference>
<feature type="DNA-binding region" description="Homeobox" evidence="5">
    <location>
        <begin position="250"/>
        <end position="309"/>
    </location>
</feature>
<evidence type="ECO:0000256" key="2">
    <source>
        <dbReference type="ARBA" id="ARBA00023125"/>
    </source>
</evidence>